<comment type="cofactor">
    <cofactor evidence="8">
        <name>Zn(2+)</name>
        <dbReference type="ChEBI" id="CHEBI:29105"/>
    </cofactor>
    <text evidence="8">Binds 1 zinc ion per subunit.</text>
</comment>
<dbReference type="SUPFAM" id="SSF51556">
    <property type="entry name" value="Metallo-dependent hydrolases"/>
    <property type="match status" value="1"/>
</dbReference>
<evidence type="ECO:0000256" key="8">
    <source>
        <dbReference type="RuleBase" id="RU366009"/>
    </source>
</evidence>
<dbReference type="GO" id="GO:0006147">
    <property type="term" value="P:guanine catabolic process"/>
    <property type="evidence" value="ECO:0007669"/>
    <property type="project" value="UniProtKB-UniRule"/>
</dbReference>
<reference evidence="10 11" key="1">
    <citation type="submission" date="2012-05" db="EMBL/GenBank/DDBJ databases">
        <title>Recombination and specialization in a pathogen metapopulation.</title>
        <authorList>
            <person name="Gardiner A."/>
            <person name="Kemen E."/>
            <person name="Schultz-Larsen T."/>
            <person name="MacLean D."/>
            <person name="Van Oosterhout C."/>
            <person name="Jones J.D.G."/>
        </authorList>
    </citation>
    <scope>NUCLEOTIDE SEQUENCE [LARGE SCALE GENOMIC DNA]</scope>
    <source>
        <strain evidence="10 11">Ac Nc2</strain>
    </source>
</reference>
<comment type="caution">
    <text evidence="10">The sequence shown here is derived from an EMBL/GenBank/DDBJ whole genome shotgun (WGS) entry which is preliminary data.</text>
</comment>
<evidence type="ECO:0000256" key="2">
    <source>
        <dbReference type="ARBA" id="ARBA00006745"/>
    </source>
</evidence>
<dbReference type="UniPathway" id="UPA00603">
    <property type="reaction ID" value="UER00660"/>
</dbReference>
<dbReference type="InterPro" id="IPR006680">
    <property type="entry name" value="Amidohydro-rel"/>
</dbReference>
<dbReference type="NCBIfam" id="TIGR02967">
    <property type="entry name" value="guan_deamin"/>
    <property type="match status" value="1"/>
</dbReference>
<dbReference type="AlphaFoldDB" id="A0A024G3M5"/>
<dbReference type="InterPro" id="IPR011059">
    <property type="entry name" value="Metal-dep_hydrolase_composite"/>
</dbReference>
<dbReference type="OrthoDB" id="194468at2759"/>
<protein>
    <recommendedName>
        <fullName evidence="3 8">Guanine deaminase</fullName>
        <shortName evidence="8">Guanase</shortName>
        <ecNumber evidence="3 8">3.5.4.3</ecNumber>
    </recommendedName>
    <alternativeName>
        <fullName evidence="8">Guanine aminohydrolase</fullName>
    </alternativeName>
</protein>
<gene>
    <name evidence="10" type="ORF">BN9_021440</name>
</gene>
<evidence type="ECO:0000313" key="11">
    <source>
        <dbReference type="Proteomes" id="UP000053237"/>
    </source>
</evidence>
<name>A0A024G3M5_9STRA</name>
<dbReference type="Pfam" id="PF01979">
    <property type="entry name" value="Amidohydro_1"/>
    <property type="match status" value="1"/>
</dbReference>
<keyword evidence="4 8" id="KW-0479">Metal-binding</keyword>
<evidence type="ECO:0000256" key="6">
    <source>
        <dbReference type="ARBA" id="ARBA00022833"/>
    </source>
</evidence>
<evidence type="ECO:0000256" key="1">
    <source>
        <dbReference type="ARBA" id="ARBA00004984"/>
    </source>
</evidence>
<dbReference type="PANTHER" id="PTHR11271">
    <property type="entry name" value="GUANINE DEAMINASE"/>
    <property type="match status" value="1"/>
</dbReference>
<dbReference type="Proteomes" id="UP000053237">
    <property type="component" value="Unassembled WGS sequence"/>
</dbReference>
<dbReference type="STRING" id="65357.A0A024G3M5"/>
<evidence type="ECO:0000313" key="10">
    <source>
        <dbReference type="EMBL" id="CCI41360.1"/>
    </source>
</evidence>
<proteinExistence type="inferred from homology"/>
<dbReference type="EMBL" id="CAIX01000018">
    <property type="protein sequence ID" value="CCI41360.1"/>
    <property type="molecule type" value="Genomic_DNA"/>
</dbReference>
<dbReference type="InParanoid" id="A0A024G3M5"/>
<comment type="similarity">
    <text evidence="2 8">Belongs to the metallo-dependent hydrolases superfamily. ATZ/TRZ family.</text>
</comment>
<dbReference type="Gene3D" id="2.30.40.10">
    <property type="entry name" value="Urease, subunit C, domain 1"/>
    <property type="match status" value="1"/>
</dbReference>
<accession>A0A024G3M5</accession>
<dbReference type="InterPro" id="IPR032466">
    <property type="entry name" value="Metal_Hydrolase"/>
</dbReference>
<evidence type="ECO:0000256" key="7">
    <source>
        <dbReference type="ARBA" id="ARBA00051148"/>
    </source>
</evidence>
<dbReference type="Gene3D" id="3.20.20.140">
    <property type="entry name" value="Metal-dependent hydrolases"/>
    <property type="match status" value="1"/>
</dbReference>
<dbReference type="GO" id="GO:0008892">
    <property type="term" value="F:guanine deaminase activity"/>
    <property type="evidence" value="ECO:0007669"/>
    <property type="project" value="UniProtKB-UniRule"/>
</dbReference>
<dbReference type="InterPro" id="IPR051607">
    <property type="entry name" value="Metallo-dep_hydrolases"/>
</dbReference>
<feature type="domain" description="Amidohydrolase-related" evidence="9">
    <location>
        <begin position="65"/>
        <end position="430"/>
    </location>
</feature>
<evidence type="ECO:0000259" key="9">
    <source>
        <dbReference type="Pfam" id="PF01979"/>
    </source>
</evidence>
<comment type="pathway">
    <text evidence="1 8">Purine metabolism; guanine degradation; xanthine from guanine: step 1/1.</text>
</comment>
<dbReference type="InterPro" id="IPR014311">
    <property type="entry name" value="Guanine_deaminase"/>
</dbReference>
<dbReference type="PANTHER" id="PTHR11271:SF6">
    <property type="entry name" value="GUANINE DEAMINASE"/>
    <property type="match status" value="1"/>
</dbReference>
<dbReference type="EC" id="3.5.4.3" evidence="3 8"/>
<sequence>MGSEYTEITALKCNIIHCVALGQLRVYSPGLIGINAGGTIEFLVEYRQHSQPHYTKLLDLGDRLLFPGFVDGHAHAPQYVFAGTGMHLPLLEWLQEYTFPCEEAFKDIEYARRMYSECVKKLLRAGTTTCSYFGTIHLEACKVLTDVIEDCGQRAFIGKVNMDRNASEQLTEDTEESIRSTRDFVKYVMEKKNDLLAPVITPRFVPSTSSKLMIALGNLSREYNPPLRVQSHLNENLKEVEWVRKLHSDCSSYTQVYDCHGLLHERSYMAHCIWCTSEERQLLVQRQSGVIHCPNSNFSLESGILDVRQLLDAGVKVGLGTDIAGGYAPSMLDAIRQSIIASKVTAMQTDNVYKTLSYEEAFFLATLGGAQVLGIGDKIGSFDIGKDFDALVIDFHSKNATSASVLDRFQQFLFLGDDRAISEIFVKGKPILNSAIFGNIFVSNS</sequence>
<keyword evidence="5 8" id="KW-0378">Hydrolase</keyword>
<dbReference type="GO" id="GO:0008270">
    <property type="term" value="F:zinc ion binding"/>
    <property type="evidence" value="ECO:0007669"/>
    <property type="project" value="UniProtKB-UniRule"/>
</dbReference>
<comment type="catalytic activity">
    <reaction evidence="7 8">
        <text>guanine + H2O + H(+) = xanthine + NH4(+)</text>
        <dbReference type="Rhea" id="RHEA:14665"/>
        <dbReference type="ChEBI" id="CHEBI:15377"/>
        <dbReference type="ChEBI" id="CHEBI:15378"/>
        <dbReference type="ChEBI" id="CHEBI:16235"/>
        <dbReference type="ChEBI" id="CHEBI:17712"/>
        <dbReference type="ChEBI" id="CHEBI:28938"/>
        <dbReference type="EC" id="3.5.4.3"/>
    </reaction>
</comment>
<keyword evidence="11" id="KW-1185">Reference proteome</keyword>
<organism evidence="10 11">
    <name type="scientific">Albugo candida</name>
    <dbReference type="NCBI Taxonomy" id="65357"/>
    <lineage>
        <taxon>Eukaryota</taxon>
        <taxon>Sar</taxon>
        <taxon>Stramenopiles</taxon>
        <taxon>Oomycota</taxon>
        <taxon>Peronosporomycetes</taxon>
        <taxon>Albuginales</taxon>
        <taxon>Albuginaceae</taxon>
        <taxon>Albugo</taxon>
    </lineage>
</organism>
<dbReference type="GO" id="GO:0005829">
    <property type="term" value="C:cytosol"/>
    <property type="evidence" value="ECO:0007669"/>
    <property type="project" value="TreeGrafter"/>
</dbReference>
<keyword evidence="6 8" id="KW-0862">Zinc</keyword>
<evidence type="ECO:0000256" key="4">
    <source>
        <dbReference type="ARBA" id="ARBA00022723"/>
    </source>
</evidence>
<comment type="function">
    <text evidence="8">Catalyzes the hydrolytic deamination of guanine, producing xanthine and ammonia.</text>
</comment>
<dbReference type="FunFam" id="3.20.20.140:FF:000022">
    <property type="entry name" value="Guanine deaminase"/>
    <property type="match status" value="1"/>
</dbReference>
<evidence type="ECO:0000256" key="3">
    <source>
        <dbReference type="ARBA" id="ARBA00012781"/>
    </source>
</evidence>
<evidence type="ECO:0000256" key="5">
    <source>
        <dbReference type="ARBA" id="ARBA00022801"/>
    </source>
</evidence>